<evidence type="ECO:0000256" key="2">
    <source>
        <dbReference type="ARBA" id="ARBA00022603"/>
    </source>
</evidence>
<dbReference type="OrthoDB" id="9773571at2"/>
<dbReference type="GO" id="GO:0032259">
    <property type="term" value="P:methylation"/>
    <property type="evidence" value="ECO:0007669"/>
    <property type="project" value="UniProtKB-KW"/>
</dbReference>
<evidence type="ECO:0000313" key="7">
    <source>
        <dbReference type="EMBL" id="SOC47459.1"/>
    </source>
</evidence>
<evidence type="ECO:0000256" key="1">
    <source>
        <dbReference type="ARBA" id="ARBA00006594"/>
    </source>
</evidence>
<keyword evidence="2 7" id="KW-0489">Methyltransferase</keyword>
<dbReference type="GO" id="GO:0003677">
    <property type="term" value="F:DNA binding"/>
    <property type="evidence" value="ECO:0007669"/>
    <property type="project" value="InterPro"/>
</dbReference>
<dbReference type="PRINTS" id="PR00508">
    <property type="entry name" value="S21N4MTFRASE"/>
</dbReference>
<name>A0A285V052_9HYPH</name>
<proteinExistence type="inferred from homology"/>
<dbReference type="PROSITE" id="PS00092">
    <property type="entry name" value="N6_MTASE"/>
    <property type="match status" value="1"/>
</dbReference>
<comment type="catalytic activity">
    <reaction evidence="4">
        <text>a 2'-deoxyadenosine in DNA + S-adenosyl-L-methionine = an N(6)-methyl-2'-deoxyadenosine in DNA + S-adenosyl-L-homocysteine + H(+)</text>
        <dbReference type="Rhea" id="RHEA:15197"/>
        <dbReference type="Rhea" id="RHEA-COMP:12418"/>
        <dbReference type="Rhea" id="RHEA-COMP:12419"/>
        <dbReference type="ChEBI" id="CHEBI:15378"/>
        <dbReference type="ChEBI" id="CHEBI:57856"/>
        <dbReference type="ChEBI" id="CHEBI:59789"/>
        <dbReference type="ChEBI" id="CHEBI:90615"/>
        <dbReference type="ChEBI" id="CHEBI:90616"/>
        <dbReference type="EC" id="2.1.1.72"/>
    </reaction>
</comment>
<dbReference type="InterPro" id="IPR029063">
    <property type="entry name" value="SAM-dependent_MTases_sf"/>
</dbReference>
<evidence type="ECO:0000256" key="5">
    <source>
        <dbReference type="RuleBase" id="RU362026"/>
    </source>
</evidence>
<evidence type="ECO:0000256" key="4">
    <source>
        <dbReference type="ARBA" id="ARBA00047942"/>
    </source>
</evidence>
<comment type="similarity">
    <text evidence="1 5">Belongs to the N(4)/N(6)-methyltransferase family.</text>
</comment>
<reference evidence="7 8" key="1">
    <citation type="submission" date="2017-08" db="EMBL/GenBank/DDBJ databases">
        <authorList>
            <person name="de Groot N.N."/>
        </authorList>
    </citation>
    <scope>NUCLEOTIDE SEQUENCE [LARGE SCALE GENOMIC DNA]</scope>
    <source>
        <strain evidence="7 8">JC85</strain>
    </source>
</reference>
<dbReference type="InterPro" id="IPR002941">
    <property type="entry name" value="DNA_methylase_N4/N6"/>
</dbReference>
<evidence type="ECO:0000259" key="6">
    <source>
        <dbReference type="Pfam" id="PF01555"/>
    </source>
</evidence>
<dbReference type="EC" id="2.1.1.-" evidence="5"/>
<organism evidence="7 8">
    <name type="scientific">Rhizobium subbaraonis</name>
    <dbReference type="NCBI Taxonomy" id="908946"/>
    <lineage>
        <taxon>Bacteria</taxon>
        <taxon>Pseudomonadati</taxon>
        <taxon>Pseudomonadota</taxon>
        <taxon>Alphaproteobacteria</taxon>
        <taxon>Hyphomicrobiales</taxon>
        <taxon>Rhizobiaceae</taxon>
        <taxon>Rhizobium/Agrobacterium group</taxon>
        <taxon>Rhizobium</taxon>
    </lineage>
</organism>
<keyword evidence="8" id="KW-1185">Reference proteome</keyword>
<gene>
    <name evidence="7" type="ORF">SAMN05892877_13016</name>
</gene>
<dbReference type="Pfam" id="PF01555">
    <property type="entry name" value="N6_N4_Mtase"/>
    <property type="match status" value="1"/>
</dbReference>
<evidence type="ECO:0000313" key="8">
    <source>
        <dbReference type="Proteomes" id="UP000219167"/>
    </source>
</evidence>
<dbReference type="Proteomes" id="UP000219167">
    <property type="component" value="Unassembled WGS sequence"/>
</dbReference>
<sequence>MTILTVDCRDLMPARGPFDMILADPPYGDTSLAWDRRVAGWIAFARAALTPAGSLWAFGSLRHFMATADQFANAGLQLAQEVVWEKQNGSSFHADRFKRVHELAVQFYPAETAWRDIYNDVQTTPDAMARTVRRKQRPPHTGHIDAGHYVNQDGGPRLMRSVIYLRNCHGRAIHPTEKPSALLEILIRTSCPEGGLVSDWFAGSGAAGEACRLAGRRYLGCEIDDDMAEKARARIASELPFDGSAAS</sequence>
<dbReference type="AlphaFoldDB" id="A0A285V052"/>
<dbReference type="InterPro" id="IPR002052">
    <property type="entry name" value="DNA_methylase_N6_adenine_CS"/>
</dbReference>
<dbReference type="EMBL" id="OBQD01000030">
    <property type="protein sequence ID" value="SOC47459.1"/>
    <property type="molecule type" value="Genomic_DNA"/>
</dbReference>
<dbReference type="GO" id="GO:0009007">
    <property type="term" value="F:site-specific DNA-methyltransferase (adenine-specific) activity"/>
    <property type="evidence" value="ECO:0007669"/>
    <property type="project" value="UniProtKB-EC"/>
</dbReference>
<accession>A0A285V052</accession>
<dbReference type="Gene3D" id="3.40.50.150">
    <property type="entry name" value="Vaccinia Virus protein VP39"/>
    <property type="match status" value="1"/>
</dbReference>
<dbReference type="RefSeq" id="WP_097142993.1">
    <property type="nucleotide sequence ID" value="NZ_OBQD01000030.1"/>
</dbReference>
<dbReference type="InterPro" id="IPR001091">
    <property type="entry name" value="RM_Methyltransferase"/>
</dbReference>
<feature type="domain" description="DNA methylase N-4/N-6" evidence="6">
    <location>
        <begin position="19"/>
        <end position="230"/>
    </location>
</feature>
<dbReference type="SUPFAM" id="SSF53335">
    <property type="entry name" value="S-adenosyl-L-methionine-dependent methyltransferases"/>
    <property type="match status" value="1"/>
</dbReference>
<keyword evidence="3 7" id="KW-0808">Transferase</keyword>
<protein>
    <recommendedName>
        <fullName evidence="5">Methyltransferase</fullName>
        <ecNumber evidence="5">2.1.1.-</ecNumber>
    </recommendedName>
</protein>
<evidence type="ECO:0000256" key="3">
    <source>
        <dbReference type="ARBA" id="ARBA00022679"/>
    </source>
</evidence>
<dbReference type="GO" id="GO:0008170">
    <property type="term" value="F:N-methyltransferase activity"/>
    <property type="evidence" value="ECO:0007669"/>
    <property type="project" value="InterPro"/>
</dbReference>